<proteinExistence type="predicted"/>
<dbReference type="Proteomes" id="UP000239560">
    <property type="component" value="Unassembled WGS sequence"/>
</dbReference>
<organism evidence="1 2">
    <name type="scientific">Rhodotorula toruloides</name>
    <name type="common">Yeast</name>
    <name type="synonym">Rhodosporidium toruloides</name>
    <dbReference type="NCBI Taxonomy" id="5286"/>
    <lineage>
        <taxon>Eukaryota</taxon>
        <taxon>Fungi</taxon>
        <taxon>Dikarya</taxon>
        <taxon>Basidiomycota</taxon>
        <taxon>Pucciniomycotina</taxon>
        <taxon>Microbotryomycetes</taxon>
        <taxon>Sporidiobolales</taxon>
        <taxon>Sporidiobolaceae</taxon>
        <taxon>Rhodotorula</taxon>
    </lineage>
</organism>
<dbReference type="AlphaFoldDB" id="A0A2S9ZW42"/>
<evidence type="ECO:0000313" key="1">
    <source>
        <dbReference type="EMBL" id="PRQ69964.1"/>
    </source>
</evidence>
<evidence type="ECO:0000313" key="2">
    <source>
        <dbReference type="Proteomes" id="UP000239560"/>
    </source>
</evidence>
<gene>
    <name evidence="1" type="ORF">AAT19DRAFT_11617</name>
</gene>
<comment type="caution">
    <text evidence="1">The sequence shown here is derived from an EMBL/GenBank/DDBJ whole genome shotgun (WGS) entry which is preliminary data.</text>
</comment>
<dbReference type="EMBL" id="LCTV02000017">
    <property type="protein sequence ID" value="PRQ69964.1"/>
    <property type="molecule type" value="Genomic_DNA"/>
</dbReference>
<reference evidence="1 2" key="1">
    <citation type="journal article" date="2018" name="Elife">
        <title>Functional genomics of lipid metabolism in the oleaginous yeast Rhodosporidium toruloides.</title>
        <authorList>
            <person name="Coradetti S.T."/>
            <person name="Pinel D."/>
            <person name="Geiselman G."/>
            <person name="Ito M."/>
            <person name="Mondo S."/>
            <person name="Reilly M.C."/>
            <person name="Cheng Y.F."/>
            <person name="Bauer S."/>
            <person name="Grigoriev I."/>
            <person name="Gladden J.M."/>
            <person name="Simmons B.A."/>
            <person name="Brem R."/>
            <person name="Arkin A.P."/>
            <person name="Skerker J.M."/>
        </authorList>
    </citation>
    <scope>NUCLEOTIDE SEQUENCE [LARGE SCALE GENOMIC DNA]</scope>
    <source>
        <strain evidence="1 2">NBRC 0880</strain>
    </source>
</reference>
<protein>
    <submittedName>
        <fullName evidence="1">Uncharacterized protein</fullName>
    </submittedName>
</protein>
<accession>A0A2S9ZW42</accession>
<sequence length="182" mass="19951">MPCERGAAVSLLADQVSERYGTHVEDALEQQNEDSCMCAHKGDVPQCRQLSSGNSSVRHVGAEQARWSGPREAGRAASLATKGERVAVRVQQVVVKSAPSKRSASCRRSASWIGRRSRFQYRSRELCTTSCRGVPVMQRCTRPLLPGRALLAFALVVSPAQTLRPARRRRSSSTRARVGFGQ</sequence>
<name>A0A2S9ZW42_RHOTO</name>